<dbReference type="CDD" id="cd14473">
    <property type="entry name" value="FERM_B-lobe"/>
    <property type="match status" value="1"/>
</dbReference>
<dbReference type="EMBL" id="UYRR01031072">
    <property type="protein sequence ID" value="VDK45134.1"/>
    <property type="molecule type" value="Genomic_DNA"/>
</dbReference>
<dbReference type="SMART" id="SM00295">
    <property type="entry name" value="B41"/>
    <property type="match status" value="1"/>
</dbReference>
<feature type="region of interest" description="Disordered" evidence="1">
    <location>
        <begin position="89"/>
        <end position="128"/>
    </location>
</feature>
<dbReference type="InterPro" id="IPR019749">
    <property type="entry name" value="Band_41_domain"/>
</dbReference>
<gene>
    <name evidence="3" type="ORF">ASIM_LOCUS11467</name>
</gene>
<accession>A0A158PNH1</accession>
<evidence type="ECO:0000259" key="2">
    <source>
        <dbReference type="SMART" id="SM00295"/>
    </source>
</evidence>
<dbReference type="InterPro" id="IPR019748">
    <property type="entry name" value="FERM_central"/>
</dbReference>
<dbReference type="OrthoDB" id="5860001at2759"/>
<protein>
    <submittedName>
        <fullName evidence="5">B41 domain-containing protein</fullName>
    </submittedName>
</protein>
<keyword evidence="4" id="KW-1185">Reference proteome</keyword>
<feature type="compositionally biased region" description="Low complexity" evidence="1">
    <location>
        <begin position="92"/>
        <end position="103"/>
    </location>
</feature>
<reference evidence="3 4" key="2">
    <citation type="submission" date="2018-11" db="EMBL/GenBank/DDBJ databases">
        <authorList>
            <consortium name="Pathogen Informatics"/>
        </authorList>
    </citation>
    <scope>NUCLEOTIDE SEQUENCE [LARGE SCALE GENOMIC DNA]</scope>
</reference>
<feature type="compositionally biased region" description="Basic and acidic residues" evidence="1">
    <location>
        <begin position="63"/>
        <end position="73"/>
    </location>
</feature>
<dbReference type="WBParaSite" id="ASIM_0001200101-mRNA-1">
    <property type="protein sequence ID" value="ASIM_0001200101-mRNA-1"/>
    <property type="gene ID" value="ASIM_0001200101"/>
</dbReference>
<dbReference type="AlphaFoldDB" id="A0A158PNH1"/>
<proteinExistence type="predicted"/>
<evidence type="ECO:0000313" key="3">
    <source>
        <dbReference type="EMBL" id="VDK45134.1"/>
    </source>
</evidence>
<feature type="compositionally biased region" description="Basic and acidic residues" evidence="1">
    <location>
        <begin position="1"/>
        <end position="11"/>
    </location>
</feature>
<evidence type="ECO:0000313" key="5">
    <source>
        <dbReference type="WBParaSite" id="ASIM_0001200101-mRNA-1"/>
    </source>
</evidence>
<feature type="region of interest" description="Disordered" evidence="1">
    <location>
        <begin position="1"/>
        <end position="73"/>
    </location>
</feature>
<reference evidence="5" key="1">
    <citation type="submission" date="2016-04" db="UniProtKB">
        <authorList>
            <consortium name="WormBaseParasite"/>
        </authorList>
    </citation>
    <scope>IDENTIFICATION</scope>
</reference>
<evidence type="ECO:0000313" key="4">
    <source>
        <dbReference type="Proteomes" id="UP000267096"/>
    </source>
</evidence>
<name>A0A158PNH1_ANISI</name>
<dbReference type="InterPro" id="IPR035963">
    <property type="entry name" value="FERM_2"/>
</dbReference>
<feature type="domain" description="Band 4.1" evidence="2">
    <location>
        <begin position="330"/>
        <end position="590"/>
    </location>
</feature>
<dbReference type="Proteomes" id="UP000267096">
    <property type="component" value="Unassembled WGS sequence"/>
</dbReference>
<evidence type="ECO:0000256" key="1">
    <source>
        <dbReference type="SAM" id="MobiDB-lite"/>
    </source>
</evidence>
<organism evidence="5">
    <name type="scientific">Anisakis simplex</name>
    <name type="common">Herring worm</name>
    <dbReference type="NCBI Taxonomy" id="6269"/>
    <lineage>
        <taxon>Eukaryota</taxon>
        <taxon>Metazoa</taxon>
        <taxon>Ecdysozoa</taxon>
        <taxon>Nematoda</taxon>
        <taxon>Chromadorea</taxon>
        <taxon>Rhabditida</taxon>
        <taxon>Spirurina</taxon>
        <taxon>Ascaridomorpha</taxon>
        <taxon>Ascaridoidea</taxon>
        <taxon>Anisakidae</taxon>
        <taxon>Anisakis</taxon>
        <taxon>Anisakis simplex complex</taxon>
    </lineage>
</organism>
<dbReference type="SUPFAM" id="SSF47031">
    <property type="entry name" value="Second domain of FERM"/>
    <property type="match status" value="1"/>
</dbReference>
<sequence>MKRWSGGREEGEVTAAHQVIKRGDSSPDSNTSGSDAVLEFTRKLQNYPLARREALRQASRKQHRDDMQQQNDHRDSVTLMDKDNQKQQQFLSSANNDSSSASDHLPAFKIDSSSSPPPNVFGSESATGGDNSLCSHMIADMAYLTADRRPSSPQAIPGLPLIEIRRPSALSQFHFDYFVNNSSNLSAIDNSTNSNAMLDESCSDIITPLLLSTTNLIQQQQQLPSRKSSEESSVGCWSSRDSSAVSQLSSSGAFRLSTFSVGTSIASDSSGTFLLSLVLRKRASTIGTCIPLLKRGISRSSGGSLRVPDRESLVHPIPNTFEMNPDFQCVRQLIVNLLNVYSKQNANIVATVRECADVLRQILNSPQHPTIKNWCAEIIQVVSSRVEPEQESALESNERINDEYLDFQDQIISGSLPCPREEAALLASIQLCVEENWPHNKRTQTIRRHLLKGQFGRIRELAQKIMVTPWEVDQTLYCTPPRITSTSAVDFATPTAAKKYCGLLGSCEARSHSVALLRCIAAADTDAAITAEIQAQCLPLGLRGDRRTVRLVKERKRKLFHSQVYESEVGMKKLYVQTAKKLPAFGCKVFQVKELVHGRTLRKVS</sequence>